<dbReference type="OrthoDB" id="203682at2759"/>
<evidence type="ECO:0000256" key="1">
    <source>
        <dbReference type="ARBA" id="ARBA00004474"/>
    </source>
</evidence>
<dbReference type="InterPro" id="IPR006843">
    <property type="entry name" value="PAP/fibrillin_dom"/>
</dbReference>
<gene>
    <name evidence="5" type="ORF">THAOC_22116</name>
</gene>
<feature type="domain" description="Plastid lipid-associated protein/fibrillin conserved" evidence="4">
    <location>
        <begin position="193"/>
        <end position="255"/>
    </location>
</feature>
<dbReference type="InterPro" id="IPR039633">
    <property type="entry name" value="PAP"/>
</dbReference>
<dbReference type="PANTHER" id="PTHR31906">
    <property type="entry name" value="PLASTID-LIPID-ASSOCIATED PROTEIN 4, CHLOROPLASTIC-RELATED"/>
    <property type="match status" value="1"/>
</dbReference>
<dbReference type="Pfam" id="PF04755">
    <property type="entry name" value="PAP_fibrillin"/>
    <property type="match status" value="1"/>
</dbReference>
<keyword evidence="6" id="KW-1185">Reference proteome</keyword>
<evidence type="ECO:0000256" key="3">
    <source>
        <dbReference type="SAM" id="MobiDB-lite"/>
    </source>
</evidence>
<evidence type="ECO:0000313" key="5">
    <source>
        <dbReference type="EMBL" id="EJK57806.1"/>
    </source>
</evidence>
<dbReference type="EMBL" id="AGNL01026996">
    <property type="protein sequence ID" value="EJK57806.1"/>
    <property type="molecule type" value="Genomic_DNA"/>
</dbReference>
<evidence type="ECO:0000256" key="2">
    <source>
        <dbReference type="ARBA" id="ARBA00022640"/>
    </source>
</evidence>
<dbReference type="eggNOG" id="ENOG502QW8A">
    <property type="taxonomic scope" value="Eukaryota"/>
</dbReference>
<comment type="caution">
    <text evidence="5">The sequence shown here is derived from an EMBL/GenBank/DDBJ whole genome shotgun (WGS) entry which is preliminary data.</text>
</comment>
<reference evidence="5 6" key="1">
    <citation type="journal article" date="2012" name="Genome Biol.">
        <title>Genome and low-iron response of an oceanic diatom adapted to chronic iron limitation.</title>
        <authorList>
            <person name="Lommer M."/>
            <person name="Specht M."/>
            <person name="Roy A.S."/>
            <person name="Kraemer L."/>
            <person name="Andreson R."/>
            <person name="Gutowska M.A."/>
            <person name="Wolf J."/>
            <person name="Bergner S.V."/>
            <person name="Schilhabel M.B."/>
            <person name="Klostermeier U.C."/>
            <person name="Beiko R.G."/>
            <person name="Rosenstiel P."/>
            <person name="Hippler M."/>
            <person name="Laroche J."/>
        </authorList>
    </citation>
    <scope>NUCLEOTIDE SEQUENCE [LARGE SCALE GENOMIC DNA]</scope>
    <source>
        <strain evidence="5 6">CCMP1005</strain>
    </source>
</reference>
<organism evidence="5 6">
    <name type="scientific">Thalassiosira oceanica</name>
    <name type="common">Marine diatom</name>
    <dbReference type="NCBI Taxonomy" id="159749"/>
    <lineage>
        <taxon>Eukaryota</taxon>
        <taxon>Sar</taxon>
        <taxon>Stramenopiles</taxon>
        <taxon>Ochrophyta</taxon>
        <taxon>Bacillariophyta</taxon>
        <taxon>Coscinodiscophyceae</taxon>
        <taxon>Thalassiosirophycidae</taxon>
        <taxon>Thalassiosirales</taxon>
        <taxon>Thalassiosiraceae</taxon>
        <taxon>Thalassiosira</taxon>
    </lineage>
</organism>
<comment type="subcellular location">
    <subcellularLocation>
        <location evidence="1">Plastid</location>
    </subcellularLocation>
</comment>
<feature type="region of interest" description="Disordered" evidence="3">
    <location>
        <begin position="163"/>
        <end position="183"/>
    </location>
</feature>
<protein>
    <recommendedName>
        <fullName evidence="4">Plastid lipid-associated protein/fibrillin conserved domain-containing protein</fullName>
    </recommendedName>
</protein>
<dbReference type="Proteomes" id="UP000266841">
    <property type="component" value="Unassembled WGS sequence"/>
</dbReference>
<proteinExistence type="predicted"/>
<accession>K0SA45</accession>
<dbReference type="AlphaFoldDB" id="K0SA45"/>
<dbReference type="GO" id="GO:0009536">
    <property type="term" value="C:plastid"/>
    <property type="evidence" value="ECO:0007669"/>
    <property type="project" value="UniProtKB-SubCell"/>
</dbReference>
<evidence type="ECO:0000259" key="4">
    <source>
        <dbReference type="Pfam" id="PF04755"/>
    </source>
</evidence>
<dbReference type="OMA" id="ITSSEWE"/>
<sequence>MEGKGRMGWVAYQENLSIAFIFSYATTSLPEQSSSYQTPHLKPAVAEVFPESVEENEHHSAEEIETSLNKSGTLAAICNHSKIRDSRISRSATDFDPDLATMVSTRTRTLYTLISFASTDAFVGSLHRCGRGGSLSNVDVGSTSDPYPTSDEFQRRLLEAQLDNRSSIEDNGSGVNGDDEPTANAAPIDIQAVQNSLLRVCAGTDRGQCAKAEQHDEMSRMVSKLEGVAPMSDDPVSSIPPSLAGTWELVYSNVQLFRSSPFFLAGRETCKTEDEAKQYAWFCDMHRAALAISTIGVVRQVISSSGKLVNEFEVKVGSIPFLSDFVPFLTYSGGLPVTVDGAIVSTADITPITSSEWELYMDTVEIKGSNVPFLRDLLDSGNIALKSRALSDLLEQNIDSYERPRPKLRTTYFDDSMRICRDKDDNVFVYARVSESEDPTNYEDVMADLGIGSLLENFNDSVAKIYL</sequence>
<evidence type="ECO:0000313" key="6">
    <source>
        <dbReference type="Proteomes" id="UP000266841"/>
    </source>
</evidence>
<keyword evidence="2" id="KW-0934">Plastid</keyword>
<name>K0SA45_THAOC</name>